<dbReference type="PRINTS" id="PR01660">
    <property type="entry name" value="MCMPROTEIN4"/>
</dbReference>
<dbReference type="EMBL" id="OA566365">
    <property type="protein sequence ID" value="CAD7198783.1"/>
    <property type="molecule type" value="Genomic_DNA"/>
</dbReference>
<dbReference type="InterPro" id="IPR031327">
    <property type="entry name" value="MCM"/>
</dbReference>
<dbReference type="GO" id="GO:0003697">
    <property type="term" value="F:single-stranded DNA binding"/>
    <property type="evidence" value="ECO:0007669"/>
    <property type="project" value="TreeGrafter"/>
</dbReference>
<feature type="compositionally biased region" description="Polar residues" evidence="14">
    <location>
        <begin position="50"/>
        <end position="62"/>
    </location>
</feature>
<feature type="region of interest" description="Disordered" evidence="14">
    <location>
        <begin position="1"/>
        <end position="42"/>
    </location>
</feature>
<keyword evidence="7" id="KW-0347">Helicase</keyword>
<name>A0A7R8VHW2_TIMDO</name>
<sequence>MSMSEIDLSSPLNYGTPSSLGSVRTPRSGIRGTPIRLRPDIRTDRRIRQVNVNSDQLEPSNEASRDVSSELDQAGPQLVIWGTNVVVSQCKEKFKRFVSRFIDPHAEEDERTETMDVNEPLYMQKLEEVIANSEACSFLIHTLEEPFLNVNCGHLEAFDPDLYRQLVCYPQEVIPTFDMAINEMFFDKFPAAVLGHQIQVRPFNAEKTKNMRALNPEDIDQLITISGMVIRTSNIIPEMREAFFKCIVCSFSTAVEIDRGRIAEPTLCTNCNTNHCFTLVHNRSQFTDKQLLHSRKEVDTLCSCHSAEISGPIPEMLRVYLTTVNLAMFNSNSVFQRGRKKFFYIFVVVLIIFSQVNDDSPYGPQYQRSCQPLVSGLTLAIDWTANDKEIEVRFRLGALVICTDDMPAGQTPHTVLLFAHNDLVDAVQAGDRVTVTGIYRAVPIQVNPRQRSVRSVYKTHIDVVHFRKADNKRLYEQMEGKEHLFPPERVDLLQLLSKKEDIYERLARAVAPSIYENEDIKKGILLQLFGGTKKTFTNSGRGNFRAEVNILLCGDPGTSKSQLLSYVYNLVPRSQYTSGKGSSAVGLTAYVTKDPETRQLVLQTGALVLADNGICCIDEFDKMNDSTRSVLHEVMEQQTLSIAKAGIICQLNARTSILAAANPCESQWNKNKTIIENIMLPHTLLSRFDLIFLMLDPQNELFDQRLARHLVSLYYKTRDSEEDELMDMSILRDYIAYAREHIHPKLSELASNRLVQAYVDMRKVGSGRGQITAYPRQLESLIRLSEAHAKLRFSQTVEVLDVEEAWRLHREALKQSATDPLSGKIDVCILTTGLSSATRKRRLELAQALKKLITSKGQVKTLNYQKIFSELKEGSQVMVTREMFEDALKDLQDDGFIIVMGKNTIRTQNLLLSPPRISFMRHPNLHTLLVHPKLPNLNKTFTLFNTAKGSHLCMKQRCDTGKIYPPSKTFNSYKFIREVKSHDNNSVLKQQISPFADILAWRNCQVGSSESGNSRTALIKMDKFELSVISKAAAISAIVTDVTLGPNSPEFDMNESGVVKSGMLLLNNSIPDNSPTSKWNSLDISHTSLGSNSSGEFDSQFSNMCLSKLFCEIQEIRQQRVKEAVKERVKKILREEQSQREILDYKQELLRRQFEAKKTQDEKLFLQQIEEDAMRAKESQARLEQHHKQLAQHTLSNKTLPSTITPEPALRKQQCFLYLAVPPSFPPPSYRVSERNRRIKEDEQRKREAEEDERIKIKEKKERLDKIHHHQLEFRTMYQKILDSTKLCKDRQALLPSMNIYSPKLKSLYEAIEQLVNQCKALMTSLCRWVSMDVRKSSAYKHVGEVSSLDVKTAFEIVQKITSIQGSIQDEVVKINYAQEAAVTAAAAAKEQDENKAKEEAELSLKAANDASDAVSSATLGSELSEFVDPQALHNYMTLQQYRQQFESSYSELMNDEGFKKFRFECQKAVNVPVNAISHVSSAHMTDKYIKLSRLISGQPVEVGGSTISASRHPQGVAFCKNLLAKKIVAQGELTVSSKPEAAFAIAAILVSLWVQFPDFGQLVLAHFHRECPYLVPIFMPQVENQSNQDFYKSLGYRYSEQGEVEKQPKFLKRMSGVMRLYTAIMVTRLRRQDQNKPHPHGLKQAWRWLVCMLNLGIGKAELEEVNPHLRGGRVENHLGKTTPVHPTEIRTSISPSSVVELNTTSALANYATEAEPKPDICATLILDFLEVSGYMMFATYGKEFQKLLHIICKDYFTKIQKYARDVQSLHLYARCPPPLTQTRSNGTLLRSFGNRHECSGHTVQRTYAAVNPRITPSSSSGPMVRLETFLQKILKQGKIPPPEGLLYLSITADVAILRDNEYMLLKRVPHSYSGFFTTRKRRKQIHVFPHKTKLNSLDLLTIGTVSEVNGSTLSGRGPAALDSYIKVASHPTCSSRYCRTSSYSSTGWLGHITTSYYPFGLYAPNPITMKAVAHTKEGAIGAFDSLKTMNNVKINIQSHISEIPNFSDHVGERNRSPSLAVPLRTEQPVELPINRETRYTKGCPKGRGMNDPWKIIIINVHLRIFWTINKKRAQKKNIDSGVASSVHLRTISFPFSSLLLCSPTSRDLSPEIKRSVALVHQGAPLEGVS</sequence>
<evidence type="ECO:0000256" key="13">
    <source>
        <dbReference type="RuleBase" id="RU004070"/>
    </source>
</evidence>
<dbReference type="Pfam" id="PF17207">
    <property type="entry name" value="MCM_OB"/>
    <property type="match status" value="2"/>
</dbReference>
<dbReference type="Pfam" id="PF17855">
    <property type="entry name" value="MCM_lid"/>
    <property type="match status" value="1"/>
</dbReference>
<evidence type="ECO:0000256" key="2">
    <source>
        <dbReference type="ARBA" id="ARBA00008010"/>
    </source>
</evidence>
<dbReference type="GO" id="GO:0016973">
    <property type="term" value="P:poly(A)+ mRNA export from nucleus"/>
    <property type="evidence" value="ECO:0007669"/>
    <property type="project" value="InterPro"/>
</dbReference>
<dbReference type="FunFam" id="3.30.1640.10:FF:000001">
    <property type="entry name" value="DNA helicase"/>
    <property type="match status" value="1"/>
</dbReference>
<dbReference type="PANTHER" id="PTHR11630:SF66">
    <property type="entry name" value="DNA REPLICATION LICENSING FACTOR MCM4"/>
    <property type="match status" value="1"/>
</dbReference>
<reference evidence="16" key="1">
    <citation type="submission" date="2020-11" db="EMBL/GenBank/DDBJ databases">
        <authorList>
            <person name="Tran Van P."/>
        </authorList>
    </citation>
    <scope>NUCLEOTIDE SEQUENCE</scope>
</reference>
<dbReference type="InterPro" id="IPR038506">
    <property type="entry name" value="GLE1-like_sf"/>
</dbReference>
<organism evidence="16">
    <name type="scientific">Timema douglasi</name>
    <name type="common">Walking stick</name>
    <dbReference type="NCBI Taxonomy" id="61478"/>
    <lineage>
        <taxon>Eukaryota</taxon>
        <taxon>Metazoa</taxon>
        <taxon>Ecdysozoa</taxon>
        <taxon>Arthropoda</taxon>
        <taxon>Hexapoda</taxon>
        <taxon>Insecta</taxon>
        <taxon>Pterygota</taxon>
        <taxon>Neoptera</taxon>
        <taxon>Polyneoptera</taxon>
        <taxon>Phasmatodea</taxon>
        <taxon>Timematodea</taxon>
        <taxon>Timematoidea</taxon>
        <taxon>Timematidae</taxon>
        <taxon>Timema</taxon>
    </lineage>
</organism>
<dbReference type="InterPro" id="IPR041562">
    <property type="entry name" value="MCM_lid"/>
</dbReference>
<keyword evidence="8 13" id="KW-0067">ATP-binding</keyword>
<keyword evidence="10" id="KW-0539">Nucleus</keyword>
<dbReference type="PROSITE" id="PS00847">
    <property type="entry name" value="MCM_1"/>
    <property type="match status" value="1"/>
</dbReference>
<keyword evidence="6" id="KW-0378">Hydrolase</keyword>
<dbReference type="InterPro" id="IPR012340">
    <property type="entry name" value="NA-bd_OB-fold"/>
</dbReference>
<dbReference type="Gene3D" id="2.20.28.10">
    <property type="match status" value="1"/>
</dbReference>
<dbReference type="Pfam" id="PF00493">
    <property type="entry name" value="MCM"/>
    <property type="match status" value="1"/>
</dbReference>
<evidence type="ECO:0000256" key="6">
    <source>
        <dbReference type="ARBA" id="ARBA00022801"/>
    </source>
</evidence>
<dbReference type="InterPro" id="IPR027925">
    <property type="entry name" value="MCM_N"/>
</dbReference>
<feature type="compositionally biased region" description="Polar residues" evidence="14">
    <location>
        <begin position="10"/>
        <end position="22"/>
    </location>
</feature>
<comment type="function">
    <text evidence="11">Required for the export of mRNAs containing poly(A) tails from the nucleus into the cytoplasm. May be involved in the terminal step of the mRNA transport through the nuclear pore complex (NPC).</text>
</comment>
<dbReference type="InterPro" id="IPR003593">
    <property type="entry name" value="AAA+_ATPase"/>
</dbReference>
<feature type="domain" description="MCM C-terminal AAA(+) ATPase" evidence="15">
    <location>
        <begin position="502"/>
        <end position="710"/>
    </location>
</feature>
<dbReference type="SMART" id="SM00350">
    <property type="entry name" value="MCM"/>
    <property type="match status" value="1"/>
</dbReference>
<dbReference type="PROSITE" id="PS50051">
    <property type="entry name" value="MCM_2"/>
    <property type="match status" value="1"/>
</dbReference>
<dbReference type="FunFam" id="2.20.28.10:FF:000003">
    <property type="entry name" value="DNA helicase"/>
    <property type="match status" value="1"/>
</dbReference>
<dbReference type="Gene3D" id="2.40.50.140">
    <property type="entry name" value="Nucleic acid-binding proteins"/>
    <property type="match status" value="2"/>
</dbReference>
<dbReference type="InterPro" id="IPR008047">
    <property type="entry name" value="MCM_4"/>
</dbReference>
<dbReference type="GO" id="GO:0017116">
    <property type="term" value="F:single-stranded DNA helicase activity"/>
    <property type="evidence" value="ECO:0007669"/>
    <property type="project" value="TreeGrafter"/>
</dbReference>
<keyword evidence="9 13" id="KW-0238">DNA-binding</keyword>
<protein>
    <recommendedName>
        <fullName evidence="3">DNA helicase</fullName>
        <ecNumber evidence="3">3.6.4.12</ecNumber>
    </recommendedName>
    <alternativeName>
        <fullName evidence="12">GLE1 RNA export mediator</fullName>
    </alternativeName>
</protein>
<gene>
    <name evidence="16" type="ORF">TDIB3V08_LOCUS5060</name>
</gene>
<dbReference type="GO" id="GO:0006271">
    <property type="term" value="P:DNA strand elongation involved in DNA replication"/>
    <property type="evidence" value="ECO:0007669"/>
    <property type="project" value="TreeGrafter"/>
</dbReference>
<evidence type="ECO:0000256" key="9">
    <source>
        <dbReference type="ARBA" id="ARBA00023125"/>
    </source>
</evidence>
<dbReference type="Gene3D" id="3.30.1640.10">
    <property type="entry name" value="mini-chromosome maintenance (MCM) complex, chain A, domain 1"/>
    <property type="match status" value="1"/>
</dbReference>
<dbReference type="GO" id="GO:1902975">
    <property type="term" value="P:mitotic DNA replication initiation"/>
    <property type="evidence" value="ECO:0007669"/>
    <property type="project" value="TreeGrafter"/>
</dbReference>
<evidence type="ECO:0000256" key="14">
    <source>
        <dbReference type="SAM" id="MobiDB-lite"/>
    </source>
</evidence>
<keyword evidence="4" id="KW-0235">DNA replication</keyword>
<proteinExistence type="inferred from homology"/>
<dbReference type="Gene3D" id="1.10.10.10">
    <property type="entry name" value="Winged helix-like DNA-binding domain superfamily/Winged helix DNA-binding domain"/>
    <property type="match status" value="1"/>
</dbReference>
<dbReference type="Pfam" id="PF21128">
    <property type="entry name" value="WHD_MCM4"/>
    <property type="match status" value="1"/>
</dbReference>
<dbReference type="SUPFAM" id="SSF52540">
    <property type="entry name" value="P-loop containing nucleoside triphosphate hydrolases"/>
    <property type="match status" value="1"/>
</dbReference>
<dbReference type="GO" id="GO:0005643">
    <property type="term" value="C:nuclear pore"/>
    <property type="evidence" value="ECO:0007669"/>
    <property type="project" value="InterPro"/>
</dbReference>
<dbReference type="InterPro" id="IPR018525">
    <property type="entry name" value="MCM_CS"/>
</dbReference>
<accession>A0A7R8VHW2</accession>
<dbReference type="FunFam" id="3.40.50.300:FF:000217">
    <property type="entry name" value="DNA helicase"/>
    <property type="match status" value="1"/>
</dbReference>
<evidence type="ECO:0000256" key="8">
    <source>
        <dbReference type="ARBA" id="ARBA00022840"/>
    </source>
</evidence>
<dbReference type="SMART" id="SM00382">
    <property type="entry name" value="AAA"/>
    <property type="match status" value="1"/>
</dbReference>
<dbReference type="Pfam" id="PF07817">
    <property type="entry name" value="GLE1"/>
    <property type="match status" value="2"/>
</dbReference>
<dbReference type="Gene3D" id="1.25.40.510">
    <property type="entry name" value="GLE1-like"/>
    <property type="match status" value="1"/>
</dbReference>
<dbReference type="CDD" id="cd17755">
    <property type="entry name" value="MCM4"/>
    <property type="match status" value="1"/>
</dbReference>
<dbReference type="GO" id="GO:0042555">
    <property type="term" value="C:MCM complex"/>
    <property type="evidence" value="ECO:0007669"/>
    <property type="project" value="InterPro"/>
</dbReference>
<dbReference type="InterPro" id="IPR012476">
    <property type="entry name" value="GLE1"/>
</dbReference>
<evidence type="ECO:0000256" key="1">
    <source>
        <dbReference type="ARBA" id="ARBA00004123"/>
    </source>
</evidence>
<evidence type="ECO:0000259" key="15">
    <source>
        <dbReference type="PROSITE" id="PS50051"/>
    </source>
</evidence>
<feature type="region of interest" description="Disordered" evidence="14">
    <location>
        <begin position="50"/>
        <end position="69"/>
    </location>
</feature>
<evidence type="ECO:0000256" key="10">
    <source>
        <dbReference type="ARBA" id="ARBA00023242"/>
    </source>
</evidence>
<evidence type="ECO:0000256" key="4">
    <source>
        <dbReference type="ARBA" id="ARBA00022705"/>
    </source>
</evidence>
<dbReference type="SUPFAM" id="SSF50249">
    <property type="entry name" value="Nucleic acid-binding proteins"/>
    <property type="match status" value="2"/>
</dbReference>
<feature type="compositionally biased region" description="Basic and acidic residues" evidence="14">
    <location>
        <begin position="1232"/>
        <end position="1252"/>
    </location>
</feature>
<feature type="region of interest" description="Disordered" evidence="14">
    <location>
        <begin position="1229"/>
        <end position="1252"/>
    </location>
</feature>
<dbReference type="InterPro" id="IPR033762">
    <property type="entry name" value="MCM_OB"/>
</dbReference>
<dbReference type="FunFam" id="1.10.10.10:FF:000597">
    <property type="entry name" value="DNA helicase"/>
    <property type="match status" value="1"/>
</dbReference>
<dbReference type="InterPro" id="IPR001208">
    <property type="entry name" value="MCM_dom"/>
</dbReference>
<dbReference type="GO" id="GO:0005524">
    <property type="term" value="F:ATP binding"/>
    <property type="evidence" value="ECO:0007669"/>
    <property type="project" value="UniProtKB-KW"/>
</dbReference>
<evidence type="ECO:0000256" key="3">
    <source>
        <dbReference type="ARBA" id="ARBA00012551"/>
    </source>
</evidence>
<dbReference type="GO" id="GO:0000727">
    <property type="term" value="P:double-strand break repair via break-induced replication"/>
    <property type="evidence" value="ECO:0007669"/>
    <property type="project" value="TreeGrafter"/>
</dbReference>
<dbReference type="GO" id="GO:0016787">
    <property type="term" value="F:hydrolase activity"/>
    <property type="evidence" value="ECO:0007669"/>
    <property type="project" value="UniProtKB-KW"/>
</dbReference>
<evidence type="ECO:0000256" key="11">
    <source>
        <dbReference type="ARBA" id="ARBA00024680"/>
    </source>
</evidence>
<dbReference type="InterPro" id="IPR036388">
    <property type="entry name" value="WH-like_DNA-bd_sf"/>
</dbReference>
<dbReference type="InterPro" id="IPR027417">
    <property type="entry name" value="P-loop_NTPase"/>
</dbReference>
<evidence type="ECO:0000313" key="16">
    <source>
        <dbReference type="EMBL" id="CAD7198783.1"/>
    </source>
</evidence>
<comment type="similarity">
    <text evidence="2 13">Belongs to the MCM family.</text>
</comment>
<dbReference type="Gene3D" id="3.40.50.300">
    <property type="entry name" value="P-loop containing nucleotide triphosphate hydrolases"/>
    <property type="match status" value="1"/>
</dbReference>
<keyword evidence="5 13" id="KW-0547">Nucleotide-binding</keyword>
<dbReference type="Pfam" id="PF14551">
    <property type="entry name" value="MCM_N"/>
    <property type="match status" value="1"/>
</dbReference>
<dbReference type="EC" id="3.6.4.12" evidence="3"/>
<comment type="subcellular location">
    <subcellularLocation>
        <location evidence="1">Nucleus</location>
    </subcellularLocation>
</comment>
<evidence type="ECO:0000256" key="12">
    <source>
        <dbReference type="ARBA" id="ARBA00030897"/>
    </source>
</evidence>
<evidence type="ECO:0000256" key="5">
    <source>
        <dbReference type="ARBA" id="ARBA00022741"/>
    </source>
</evidence>
<dbReference type="PRINTS" id="PR01657">
    <property type="entry name" value="MCMFAMILY"/>
</dbReference>
<dbReference type="PANTHER" id="PTHR11630">
    <property type="entry name" value="DNA REPLICATION LICENSING FACTOR MCM FAMILY MEMBER"/>
    <property type="match status" value="1"/>
</dbReference>
<evidence type="ECO:0000256" key="7">
    <source>
        <dbReference type="ARBA" id="ARBA00022806"/>
    </source>
</evidence>